<dbReference type="OrthoDB" id="5869583at2759"/>
<accession>E3MYU3</accession>
<reference evidence="4" key="1">
    <citation type="submission" date="2007-07" db="EMBL/GenBank/DDBJ databases">
        <title>PCAP assembly of the Caenorhabditis remanei genome.</title>
        <authorList>
            <consortium name="The Caenorhabditis remanei Sequencing Consortium"/>
            <person name="Wilson R.K."/>
        </authorList>
    </citation>
    <scope>NUCLEOTIDE SEQUENCE [LARGE SCALE GENOMIC DNA]</scope>
    <source>
        <strain evidence="4">PB4641</strain>
    </source>
</reference>
<sequence length="396" mass="43519">MKLGILILLYLFGVYADYSPLSYVDRPCGTDLSNLWLDVIAVVDNSRGMTNKGLSNVASSILSVFGENTRIGSNSVEPRTTRLGLVTYNSVASQKADLNQYQSIADAYTGVFDALSTTVDTIQSYLATGLALAERMLVDQTVNSTRAHYKRVMIVYASEYNGNGESDPLPLAERLKLSNINIITVAYEQPGSVGLLQGLTQIASPGFSFSSEFVAGNIVKEVQNALLQSNCFCPDWIQYRGSYSDPASSRYGVCLLPVGVPVVWAAAKIECSNRWNNSYLATEFNQAKHDFIFNAAQGSYFQQNPYQYHIGLNFVNGAWVWDQPAGQPQVNLKSWFNWGTGFPNSPASQSAVSNIQSALTTKWNNVGTFTTPASYICETYSCDTDNYCDAQNMKNQ</sequence>
<dbReference type="STRING" id="31234.E3MYU3"/>
<dbReference type="SMART" id="SM00034">
    <property type="entry name" value="CLECT"/>
    <property type="match status" value="1"/>
</dbReference>
<evidence type="ECO:0000256" key="1">
    <source>
        <dbReference type="SAM" id="SignalP"/>
    </source>
</evidence>
<evidence type="ECO:0000313" key="4">
    <source>
        <dbReference type="EMBL" id="EFP12285.1"/>
    </source>
</evidence>
<dbReference type="CDD" id="cd00037">
    <property type="entry name" value="CLECT"/>
    <property type="match status" value="1"/>
</dbReference>
<evidence type="ECO:0000259" key="3">
    <source>
        <dbReference type="PROSITE" id="PS50234"/>
    </source>
</evidence>
<feature type="domain" description="VWFA" evidence="3">
    <location>
        <begin position="38"/>
        <end position="230"/>
    </location>
</feature>
<evidence type="ECO:0000259" key="2">
    <source>
        <dbReference type="PROSITE" id="PS50041"/>
    </source>
</evidence>
<name>E3MYU3_CAERE</name>
<dbReference type="PROSITE" id="PS50041">
    <property type="entry name" value="C_TYPE_LECTIN_2"/>
    <property type="match status" value="1"/>
</dbReference>
<gene>
    <name evidence="4" type="ORF">CRE_04177</name>
</gene>
<dbReference type="InterPro" id="IPR016187">
    <property type="entry name" value="CTDL_fold"/>
</dbReference>
<dbReference type="PANTHER" id="PTHR31024">
    <property type="entry name" value="C-TYPE LECTIN"/>
    <property type="match status" value="1"/>
</dbReference>
<dbReference type="HOGENOM" id="CLU_060615_0_0_1"/>
<dbReference type="InterPro" id="IPR016186">
    <property type="entry name" value="C-type_lectin-like/link_sf"/>
</dbReference>
<dbReference type="Gene3D" id="3.40.50.410">
    <property type="entry name" value="von Willebrand factor, type A domain"/>
    <property type="match status" value="1"/>
</dbReference>
<dbReference type="GO" id="GO:0045087">
    <property type="term" value="P:innate immune response"/>
    <property type="evidence" value="ECO:0007669"/>
    <property type="project" value="TreeGrafter"/>
</dbReference>
<dbReference type="Gene3D" id="3.10.100.10">
    <property type="entry name" value="Mannose-Binding Protein A, subunit A"/>
    <property type="match status" value="1"/>
</dbReference>
<keyword evidence="5" id="KW-1185">Reference proteome</keyword>
<feature type="signal peptide" evidence="1">
    <location>
        <begin position="1"/>
        <end position="16"/>
    </location>
</feature>
<dbReference type="SUPFAM" id="SSF53300">
    <property type="entry name" value="vWA-like"/>
    <property type="match status" value="1"/>
</dbReference>
<dbReference type="InterPro" id="IPR002035">
    <property type="entry name" value="VWF_A"/>
</dbReference>
<dbReference type="eggNOG" id="ENOG502SH29">
    <property type="taxonomic scope" value="Eukaryota"/>
</dbReference>
<dbReference type="PANTHER" id="PTHR31024:SF6">
    <property type="entry name" value="VWFA DOMAIN-CONTAINING PROTEIN"/>
    <property type="match status" value="1"/>
</dbReference>
<evidence type="ECO:0000313" key="5">
    <source>
        <dbReference type="Proteomes" id="UP000008281"/>
    </source>
</evidence>
<organism evidence="5">
    <name type="scientific">Caenorhabditis remanei</name>
    <name type="common">Caenorhabditis vulgaris</name>
    <dbReference type="NCBI Taxonomy" id="31234"/>
    <lineage>
        <taxon>Eukaryota</taxon>
        <taxon>Metazoa</taxon>
        <taxon>Ecdysozoa</taxon>
        <taxon>Nematoda</taxon>
        <taxon>Chromadorea</taxon>
        <taxon>Rhabditida</taxon>
        <taxon>Rhabditina</taxon>
        <taxon>Rhabditomorpha</taxon>
        <taxon>Rhabditoidea</taxon>
        <taxon>Rhabditidae</taxon>
        <taxon>Peloderinae</taxon>
        <taxon>Caenorhabditis</taxon>
    </lineage>
</organism>
<keyword evidence="1" id="KW-0732">Signal</keyword>
<feature type="domain" description="C-type lectin" evidence="2">
    <location>
        <begin position="250"/>
        <end position="365"/>
    </location>
</feature>
<protein>
    <recommendedName>
        <fullName evidence="6">VWFA domain-containing protein</fullName>
    </recommendedName>
</protein>
<dbReference type="EMBL" id="DS268498">
    <property type="protein sequence ID" value="EFP12285.1"/>
    <property type="molecule type" value="Genomic_DNA"/>
</dbReference>
<feature type="chain" id="PRO_5003176556" description="VWFA domain-containing protein" evidence="1">
    <location>
        <begin position="17"/>
        <end position="396"/>
    </location>
</feature>
<dbReference type="PROSITE" id="PS50234">
    <property type="entry name" value="VWFA"/>
    <property type="match status" value="1"/>
</dbReference>
<proteinExistence type="predicted"/>
<dbReference type="Proteomes" id="UP000008281">
    <property type="component" value="Unassembled WGS sequence"/>
</dbReference>
<dbReference type="InterPro" id="IPR036465">
    <property type="entry name" value="vWFA_dom_sf"/>
</dbReference>
<dbReference type="InterPro" id="IPR001304">
    <property type="entry name" value="C-type_lectin-like"/>
</dbReference>
<dbReference type="AlphaFoldDB" id="E3MYU3"/>
<evidence type="ECO:0008006" key="6">
    <source>
        <dbReference type="Google" id="ProtNLM"/>
    </source>
</evidence>
<dbReference type="InParanoid" id="E3MYU3"/>
<dbReference type="Pfam" id="PF00092">
    <property type="entry name" value="VWA"/>
    <property type="match status" value="1"/>
</dbReference>
<dbReference type="SMART" id="SM00327">
    <property type="entry name" value="VWA"/>
    <property type="match status" value="1"/>
</dbReference>
<dbReference type="SUPFAM" id="SSF56436">
    <property type="entry name" value="C-type lectin-like"/>
    <property type="match status" value="1"/>
</dbReference>